<feature type="transmembrane region" description="Helical" evidence="1">
    <location>
        <begin position="141"/>
        <end position="164"/>
    </location>
</feature>
<feature type="transmembrane region" description="Helical" evidence="1">
    <location>
        <begin position="102"/>
        <end position="135"/>
    </location>
</feature>
<keyword evidence="1" id="KW-1133">Transmembrane helix</keyword>
<evidence type="ECO:0000259" key="2">
    <source>
        <dbReference type="Pfam" id="PF04235"/>
    </source>
</evidence>
<feature type="transmembrane region" description="Helical" evidence="1">
    <location>
        <begin position="318"/>
        <end position="336"/>
    </location>
</feature>
<dbReference type="InterPro" id="IPR052529">
    <property type="entry name" value="Bact_Transport_Assoc"/>
</dbReference>
<feature type="transmembrane region" description="Helical" evidence="1">
    <location>
        <begin position="208"/>
        <end position="230"/>
    </location>
</feature>
<dbReference type="RefSeq" id="WP_029052490.1">
    <property type="nucleotide sequence ID" value="NZ_CP015108.1"/>
</dbReference>
<feature type="transmembrane region" description="Helical" evidence="1">
    <location>
        <begin position="275"/>
        <end position="298"/>
    </location>
</feature>
<feature type="transmembrane region" description="Helical" evidence="1">
    <location>
        <begin position="348"/>
        <end position="367"/>
    </location>
</feature>
<dbReference type="PANTHER" id="PTHR30590">
    <property type="entry name" value="INNER MEMBRANE PROTEIN"/>
    <property type="match status" value="1"/>
</dbReference>
<feature type="domain" description="DUF418" evidence="2">
    <location>
        <begin position="232"/>
        <end position="386"/>
    </location>
</feature>
<feature type="transmembrane region" description="Helical" evidence="1">
    <location>
        <begin position="242"/>
        <end position="263"/>
    </location>
</feature>
<sequence>MKLTPTPLTERVEALDYLRGIALLGILIANMLHFHSPYAYMDPYSWFTVPHEQSMFHFIDVFIEASFYPLFAMLFGYGVNMQYEKSLKNNTQFAPFMARRMGILLIFGVLHAVLIWSGDILFTYALMGFIMIAVIRIPKKWLLALSFVIYFVPTLLLYSILALTRSATSSNMLDGFEDVQQIERAIAAYANGAFGDIFAFRLNEFFTFEIIGSITAVFIILPLIMFGAALSKFKVIERMYALKGKLLLAMLVFIPIGVVLKNIPSWDGPKFENILLVQSIFGGPILTLGYGALFLLLFQIPFLKNITQPFVNVGRMAFTTYIMQSVIATMVFYSYGVGLYGKVDIVTGTWLAIGIFAIQLIVAQVWLTKFRMGPLEAVWRKWSYGKNFVVKEEKK</sequence>
<dbReference type="Pfam" id="PF04235">
    <property type="entry name" value="DUF418"/>
    <property type="match status" value="1"/>
</dbReference>
<keyword evidence="4" id="KW-1185">Reference proteome</keyword>
<accession>A0ABN4YTG9</accession>
<dbReference type="EMBL" id="CP015108">
    <property type="protein sequence ID" value="ARF15130.1"/>
    <property type="molecule type" value="Genomic_DNA"/>
</dbReference>
<name>A0ABN4YTG9_SPOUR</name>
<feature type="transmembrane region" description="Helical" evidence="1">
    <location>
        <begin position="21"/>
        <end position="41"/>
    </location>
</feature>
<evidence type="ECO:0000313" key="4">
    <source>
        <dbReference type="Proteomes" id="UP000192486"/>
    </source>
</evidence>
<keyword evidence="1" id="KW-0812">Transmembrane</keyword>
<reference evidence="3 4" key="1">
    <citation type="submission" date="2016-04" db="EMBL/GenBank/DDBJ databases">
        <title>Comparative Genomics and Epigenetics of Sporosarcina ureae.</title>
        <authorList>
            <person name="Oliver A.S."/>
            <person name="Cooper K.K."/>
        </authorList>
    </citation>
    <scope>NUCLEOTIDE SEQUENCE [LARGE SCALE GENOMIC DNA]</scope>
    <source>
        <strain evidence="3 4">S204</strain>
    </source>
</reference>
<proteinExistence type="predicted"/>
<evidence type="ECO:0000256" key="1">
    <source>
        <dbReference type="SAM" id="Phobius"/>
    </source>
</evidence>
<protein>
    <recommendedName>
        <fullName evidence="2">DUF418 domain-containing protein</fullName>
    </recommendedName>
</protein>
<gene>
    <name evidence="3" type="ORF">SporoS204_13795</name>
</gene>
<dbReference type="Proteomes" id="UP000192486">
    <property type="component" value="Chromosome"/>
</dbReference>
<dbReference type="InterPro" id="IPR007349">
    <property type="entry name" value="DUF418"/>
</dbReference>
<feature type="transmembrane region" description="Helical" evidence="1">
    <location>
        <begin position="61"/>
        <end position="81"/>
    </location>
</feature>
<evidence type="ECO:0000313" key="3">
    <source>
        <dbReference type="EMBL" id="ARF15130.1"/>
    </source>
</evidence>
<keyword evidence="1" id="KW-0472">Membrane</keyword>
<organism evidence="3 4">
    <name type="scientific">Sporosarcina ureae</name>
    <dbReference type="NCBI Taxonomy" id="1571"/>
    <lineage>
        <taxon>Bacteria</taxon>
        <taxon>Bacillati</taxon>
        <taxon>Bacillota</taxon>
        <taxon>Bacilli</taxon>
        <taxon>Bacillales</taxon>
        <taxon>Caryophanaceae</taxon>
        <taxon>Sporosarcina</taxon>
    </lineage>
</organism>
<dbReference type="PANTHER" id="PTHR30590:SF2">
    <property type="entry name" value="INNER MEMBRANE PROTEIN"/>
    <property type="match status" value="1"/>
</dbReference>